<proteinExistence type="predicted"/>
<protein>
    <recommendedName>
        <fullName evidence="4">Serine protease</fullName>
    </recommendedName>
</protein>
<feature type="region of interest" description="Disordered" evidence="1">
    <location>
        <begin position="41"/>
        <end position="64"/>
    </location>
</feature>
<evidence type="ECO:0000313" key="2">
    <source>
        <dbReference type="EMBL" id="GLL11907.1"/>
    </source>
</evidence>
<gene>
    <name evidence="2" type="ORF">GCM10017577_30480</name>
</gene>
<reference evidence="2" key="2">
    <citation type="submission" date="2023-01" db="EMBL/GenBank/DDBJ databases">
        <authorList>
            <person name="Sun Q."/>
            <person name="Evtushenko L."/>
        </authorList>
    </citation>
    <scope>NUCLEOTIDE SEQUENCE</scope>
    <source>
        <strain evidence="2">VKM Ac-1069</strain>
    </source>
</reference>
<dbReference type="RefSeq" id="WP_037045232.1">
    <property type="nucleotide sequence ID" value="NZ_BSFQ01000011.1"/>
</dbReference>
<dbReference type="AlphaFoldDB" id="A0A9W6NWW8"/>
<feature type="region of interest" description="Disordered" evidence="1">
    <location>
        <begin position="302"/>
        <end position="323"/>
    </location>
</feature>
<feature type="compositionally biased region" description="Low complexity" evidence="1">
    <location>
        <begin position="41"/>
        <end position="59"/>
    </location>
</feature>
<organism evidence="2 3">
    <name type="scientific">Pseudonocardia halophobica</name>
    <dbReference type="NCBI Taxonomy" id="29401"/>
    <lineage>
        <taxon>Bacteria</taxon>
        <taxon>Bacillati</taxon>
        <taxon>Actinomycetota</taxon>
        <taxon>Actinomycetes</taxon>
        <taxon>Pseudonocardiales</taxon>
        <taxon>Pseudonocardiaceae</taxon>
        <taxon>Pseudonocardia</taxon>
    </lineage>
</organism>
<reference evidence="2" key="1">
    <citation type="journal article" date="2014" name="Int. J. Syst. Evol. Microbiol.">
        <title>Complete genome sequence of Corynebacterium casei LMG S-19264T (=DSM 44701T), isolated from a smear-ripened cheese.</title>
        <authorList>
            <consortium name="US DOE Joint Genome Institute (JGI-PGF)"/>
            <person name="Walter F."/>
            <person name="Albersmeier A."/>
            <person name="Kalinowski J."/>
            <person name="Ruckert C."/>
        </authorList>
    </citation>
    <scope>NUCLEOTIDE SEQUENCE</scope>
    <source>
        <strain evidence="2">VKM Ac-1069</strain>
    </source>
</reference>
<accession>A0A9W6NWW8</accession>
<evidence type="ECO:0000313" key="3">
    <source>
        <dbReference type="Proteomes" id="UP001143463"/>
    </source>
</evidence>
<name>A0A9W6NWW8_9PSEU</name>
<evidence type="ECO:0008006" key="4">
    <source>
        <dbReference type="Google" id="ProtNLM"/>
    </source>
</evidence>
<evidence type="ECO:0000256" key="1">
    <source>
        <dbReference type="SAM" id="MobiDB-lite"/>
    </source>
</evidence>
<sequence length="323" mass="31424">MRVGSGGAVRGPGSWARRAAVAAAVAGVAAAAVLLPSTASARPAPTAPAAAPAPTWAPREGAAVHPGVGTTTQGGGACTSNFVFRGGDGSVYLGQAAHCAGTGQSSETDGCTSATMPAGTAVTVRGDRGFTATGTMVYSSWVTMQRRGETDPNTCAYNDFALVKLPPEAVAVTNPTVPWFGGPTGVATGGLPEGAQTFSYGNSPVRGGVSAVSPKAGVSAGDVGDGWGHIVYTVSPGVPGDSGSAFLDASGRAIGLLSTLNLAPLPVSNGVSDLSRVLAYANAHGDLGDLSLVDGTAPFTSTPPGVAVEDLAPPAGPPVGAAS</sequence>
<dbReference type="InterPro" id="IPR009003">
    <property type="entry name" value="Peptidase_S1_PA"/>
</dbReference>
<dbReference type="EMBL" id="BSFQ01000011">
    <property type="protein sequence ID" value="GLL11907.1"/>
    <property type="molecule type" value="Genomic_DNA"/>
</dbReference>
<dbReference type="Proteomes" id="UP001143463">
    <property type="component" value="Unassembled WGS sequence"/>
</dbReference>
<dbReference type="SUPFAM" id="SSF50494">
    <property type="entry name" value="Trypsin-like serine proteases"/>
    <property type="match status" value="1"/>
</dbReference>
<keyword evidence="3" id="KW-1185">Reference proteome</keyword>
<comment type="caution">
    <text evidence="2">The sequence shown here is derived from an EMBL/GenBank/DDBJ whole genome shotgun (WGS) entry which is preliminary data.</text>
</comment>